<evidence type="ECO:0008006" key="4">
    <source>
        <dbReference type="Google" id="ProtNLM"/>
    </source>
</evidence>
<sequence>MKKVLYAVLSVFSFAFFMFFYNQQVFAEVDLKELEKEVSQEQISSEMDDIIVMQNEVASILGSYEEIQNYGTVYIDRANGFKIVIGFKNEDLITNRIKNVLSEKLGEKVEFAVTDITYNELSKIKDDIFDNRESLESSGIHITSVGVDEENNKVNVIANKVDNLSIASQLFEEKYGGTDDIINFVFDPEAKNYMEFSRRDNHSILGGGIGLQLPDGGTCSTAFTATQGNTKFLATAGHCLNGDGSIIRQWSNNVGTDHVSYFQSRGFDIGLINVTNSGRKISNYIFANAVTYYDAKYTNSGSFLMNQYVCKAGITTNYTCGQVQETSTSYKDDVTGVTVKDVVKIYATGNTTEF</sequence>
<evidence type="ECO:0000313" key="2">
    <source>
        <dbReference type="EMBL" id="EHB63615.1"/>
    </source>
</evidence>
<dbReference type="Proteomes" id="UP000003891">
    <property type="component" value="Unassembled WGS sequence"/>
</dbReference>
<dbReference type="SUPFAM" id="SSF50494">
    <property type="entry name" value="Trypsin-like serine proteases"/>
    <property type="match status" value="1"/>
</dbReference>
<dbReference type="CDD" id="cd21112">
    <property type="entry name" value="alphaLP-like"/>
    <property type="match status" value="1"/>
</dbReference>
<evidence type="ECO:0000256" key="1">
    <source>
        <dbReference type="ARBA" id="ARBA00022825"/>
    </source>
</evidence>
<evidence type="ECO:0000313" key="3">
    <source>
        <dbReference type="Proteomes" id="UP000003891"/>
    </source>
</evidence>
<dbReference type="Gene3D" id="2.40.10.10">
    <property type="entry name" value="Trypsin-like serine proteases"/>
    <property type="match status" value="1"/>
</dbReference>
<dbReference type="AlphaFoldDB" id="G4HHN9"/>
<proteinExistence type="predicted"/>
<organism evidence="2 3">
    <name type="scientific">Paenibacillus lactis 154</name>
    <dbReference type="NCBI Taxonomy" id="743719"/>
    <lineage>
        <taxon>Bacteria</taxon>
        <taxon>Bacillati</taxon>
        <taxon>Bacillota</taxon>
        <taxon>Bacilli</taxon>
        <taxon>Bacillales</taxon>
        <taxon>Paenibacillaceae</taxon>
        <taxon>Paenibacillus</taxon>
    </lineage>
</organism>
<keyword evidence="1" id="KW-0378">Hydrolase</keyword>
<dbReference type="InterPro" id="IPR043504">
    <property type="entry name" value="Peptidase_S1_PA_chymotrypsin"/>
</dbReference>
<dbReference type="PATRIC" id="fig|743719.3.peg.3546"/>
<dbReference type="RefSeq" id="WP_007130665.1">
    <property type="nucleotide sequence ID" value="NZ_AGIP01000007.1"/>
</dbReference>
<keyword evidence="1" id="KW-0645">Protease</keyword>
<dbReference type="EMBL" id="AGIP01000007">
    <property type="protein sequence ID" value="EHB63615.1"/>
    <property type="molecule type" value="Genomic_DNA"/>
</dbReference>
<dbReference type="InterPro" id="IPR009003">
    <property type="entry name" value="Peptidase_S1_PA"/>
</dbReference>
<reference evidence="2 3" key="1">
    <citation type="submission" date="2011-09" db="EMBL/GenBank/DDBJ databases">
        <title>The draft genome of Paenibacillus lactis 154.</title>
        <authorList>
            <consortium name="US DOE Joint Genome Institute (JGI-PGF)"/>
            <person name="Lucas S."/>
            <person name="Han J."/>
            <person name="Lapidus A."/>
            <person name="Cheng J.-F."/>
            <person name="Goodwin L."/>
            <person name="Pitluck S."/>
            <person name="Peters L."/>
            <person name="Land M.L."/>
            <person name="Hauser L."/>
            <person name="Siebers A."/>
            <person name="Thelen M."/>
            <person name="Hugenholtz P."/>
            <person name="Allgaier M."/>
            <person name="Woyke T.J."/>
        </authorList>
    </citation>
    <scope>NUCLEOTIDE SEQUENCE [LARGE SCALE GENOMIC DNA]</scope>
    <source>
        <strain evidence="2 3">154</strain>
    </source>
</reference>
<dbReference type="GO" id="GO:0008236">
    <property type="term" value="F:serine-type peptidase activity"/>
    <property type="evidence" value="ECO:0007669"/>
    <property type="project" value="UniProtKB-KW"/>
</dbReference>
<name>G4HHN9_9BACL</name>
<gene>
    <name evidence="2" type="ORF">PaelaDRAFT_3500</name>
</gene>
<protein>
    <recommendedName>
        <fullName evidence="4">Peptidase S1 and S6 chymotrypsin/Hap</fullName>
    </recommendedName>
</protein>
<dbReference type="OrthoDB" id="2626666at2"/>
<accession>G4HHN9</accession>
<keyword evidence="1" id="KW-0720">Serine protease</keyword>